<sequence length="357" mass="40838">MRRETRAGARERVDEERDVMTELRPIGQGDWDRFAERYSVPENVRQYMARLFSTLQVRFALAAPDRFGVGETGRVLASLGEDPAGAAEFLRKQYKIGFLDLVDEAQTSWELAGYATFLDVWPVWENEEYRSRFTPEELRDIDWKYFHASFDPRERQAREQGVAPTEDEVYTLQETLDWIDRNGRPAYLSFCDCRSLAGDCGKPRETCISYRDGINTYAHRGWSRRLSVEQTKEAVRKFDRAGLMHTLNGTTICNCCGDCCYLSRGREQLGSGPNWPLAHHVVEYDRERCVGCGLCVRRCWRDVFERTPDRKVSVDATRCVGCGLCANTCPAGALTMAEASYPGLRPEEPDPSRVHSH</sequence>
<dbReference type="Gene3D" id="3.30.70.20">
    <property type="match status" value="2"/>
</dbReference>
<dbReference type="PROSITE" id="PS51379">
    <property type="entry name" value="4FE4S_FER_2"/>
    <property type="match status" value="2"/>
</dbReference>
<dbReference type="InterPro" id="IPR017896">
    <property type="entry name" value="4Fe4S_Fe-S-bd"/>
</dbReference>
<keyword evidence="4" id="KW-0677">Repeat</keyword>
<comment type="caution">
    <text evidence="9">The sequence shown here is derived from an EMBL/GenBank/DDBJ whole genome shotgun (WGS) entry which is preliminary data.</text>
</comment>
<evidence type="ECO:0000259" key="8">
    <source>
        <dbReference type="PROSITE" id="PS51379"/>
    </source>
</evidence>
<dbReference type="GO" id="GO:0046872">
    <property type="term" value="F:metal ion binding"/>
    <property type="evidence" value="ECO:0007669"/>
    <property type="project" value="UniProtKB-KW"/>
</dbReference>
<dbReference type="SUPFAM" id="SSF54862">
    <property type="entry name" value="4Fe-4S ferredoxins"/>
    <property type="match status" value="1"/>
</dbReference>
<dbReference type="InterPro" id="IPR050572">
    <property type="entry name" value="Fe-S_Ferredoxin"/>
</dbReference>
<gene>
    <name evidence="9" type="ORF">FYJ68_09625</name>
</gene>
<evidence type="ECO:0000256" key="2">
    <source>
        <dbReference type="ARBA" id="ARBA00022485"/>
    </source>
</evidence>
<dbReference type="AlphaFoldDB" id="A0A6N7XQ03"/>
<keyword evidence="10" id="KW-1185">Reference proteome</keyword>
<keyword evidence="6" id="KW-0408">Iron</keyword>
<keyword evidence="3" id="KW-0479">Metal-binding</keyword>
<name>A0A6N7XQ03_9ACTN</name>
<dbReference type="PANTHER" id="PTHR43687:SF6">
    <property type="entry name" value="L-ASPARTATE SEMIALDEHYDE SULFURTRANSFERASE IRON-SULFUR SUBUNIT"/>
    <property type="match status" value="1"/>
</dbReference>
<keyword evidence="1" id="KW-0813">Transport</keyword>
<keyword evidence="7" id="KW-0411">Iron-sulfur</keyword>
<evidence type="ECO:0000313" key="9">
    <source>
        <dbReference type="EMBL" id="MST73358.1"/>
    </source>
</evidence>
<dbReference type="Pfam" id="PF14697">
    <property type="entry name" value="Fer4_21"/>
    <property type="match status" value="1"/>
</dbReference>
<evidence type="ECO:0000256" key="3">
    <source>
        <dbReference type="ARBA" id="ARBA00022723"/>
    </source>
</evidence>
<organism evidence="9 10">
    <name type="scientific">Olsenella porci</name>
    <dbReference type="NCBI Taxonomy" id="2652279"/>
    <lineage>
        <taxon>Bacteria</taxon>
        <taxon>Bacillati</taxon>
        <taxon>Actinomycetota</taxon>
        <taxon>Coriobacteriia</taxon>
        <taxon>Coriobacteriales</taxon>
        <taxon>Atopobiaceae</taxon>
        <taxon>Olsenella</taxon>
    </lineage>
</organism>
<dbReference type="Proteomes" id="UP000469325">
    <property type="component" value="Unassembled WGS sequence"/>
</dbReference>
<keyword evidence="5" id="KW-0249">Electron transport</keyword>
<dbReference type="GO" id="GO:0051539">
    <property type="term" value="F:4 iron, 4 sulfur cluster binding"/>
    <property type="evidence" value="ECO:0007669"/>
    <property type="project" value="UniProtKB-KW"/>
</dbReference>
<proteinExistence type="predicted"/>
<dbReference type="InterPro" id="IPR017900">
    <property type="entry name" value="4Fe4S_Fe_S_CS"/>
</dbReference>
<reference evidence="9 10" key="1">
    <citation type="submission" date="2019-08" db="EMBL/GenBank/DDBJ databases">
        <title>In-depth cultivation of the pig gut microbiome towards novel bacterial diversity and tailored functional studies.</title>
        <authorList>
            <person name="Wylensek D."/>
            <person name="Hitch T.C.A."/>
            <person name="Clavel T."/>
        </authorList>
    </citation>
    <scope>NUCLEOTIDE SEQUENCE [LARGE SCALE GENOMIC DNA]</scope>
    <source>
        <strain evidence="9 10">CA-Schmier-601-WT-1</strain>
    </source>
</reference>
<evidence type="ECO:0000256" key="7">
    <source>
        <dbReference type="ARBA" id="ARBA00023014"/>
    </source>
</evidence>
<accession>A0A6N7XQ03</accession>
<feature type="domain" description="4Fe-4S ferredoxin-type" evidence="8">
    <location>
        <begin position="280"/>
        <end position="309"/>
    </location>
</feature>
<feature type="domain" description="4Fe-4S ferredoxin-type" evidence="8">
    <location>
        <begin position="310"/>
        <end position="339"/>
    </location>
</feature>
<dbReference type="PROSITE" id="PS00198">
    <property type="entry name" value="4FE4S_FER_1"/>
    <property type="match status" value="1"/>
</dbReference>
<evidence type="ECO:0000256" key="6">
    <source>
        <dbReference type="ARBA" id="ARBA00023004"/>
    </source>
</evidence>
<evidence type="ECO:0000256" key="1">
    <source>
        <dbReference type="ARBA" id="ARBA00022448"/>
    </source>
</evidence>
<dbReference type="PANTHER" id="PTHR43687">
    <property type="entry name" value="ADENYLYLSULFATE REDUCTASE, BETA SUBUNIT"/>
    <property type="match status" value="1"/>
</dbReference>
<evidence type="ECO:0000256" key="4">
    <source>
        <dbReference type="ARBA" id="ARBA00022737"/>
    </source>
</evidence>
<evidence type="ECO:0000313" key="10">
    <source>
        <dbReference type="Proteomes" id="UP000469325"/>
    </source>
</evidence>
<protein>
    <submittedName>
        <fullName evidence="9">4Fe-4S dicluster domain-containing protein</fullName>
    </submittedName>
</protein>
<evidence type="ECO:0000256" key="5">
    <source>
        <dbReference type="ARBA" id="ARBA00022982"/>
    </source>
</evidence>
<dbReference type="EMBL" id="VUNC01000009">
    <property type="protein sequence ID" value="MST73358.1"/>
    <property type="molecule type" value="Genomic_DNA"/>
</dbReference>
<keyword evidence="2" id="KW-0004">4Fe-4S</keyword>